<dbReference type="InterPro" id="IPR052039">
    <property type="entry name" value="Caspase-related_regulators"/>
</dbReference>
<dbReference type="InterPro" id="IPR029030">
    <property type="entry name" value="Caspase-like_dom_sf"/>
</dbReference>
<dbReference type="PANTHER" id="PTHR22576">
    <property type="entry name" value="MUCOSA ASSOCIATED LYMPHOID TISSUE LYMPHOMA TRANSLOCATION PROTEIN 1/PARACASPASE"/>
    <property type="match status" value="1"/>
</dbReference>
<reference evidence="3 4" key="1">
    <citation type="submission" date="2018-08" db="EMBL/GenBank/DDBJ databases">
        <title>Recombination of ecologically and evolutionarily significant loci maintains genetic cohesion in the Pseudomonas syringae species complex.</title>
        <authorList>
            <person name="Dillon M."/>
            <person name="Thakur S."/>
            <person name="Almeida R.N.D."/>
            <person name="Weir B.S."/>
            <person name="Guttman D.S."/>
        </authorList>
    </citation>
    <scope>NUCLEOTIDE SEQUENCE [LARGE SCALE GENOMIC DNA]</scope>
    <source>
        <strain evidence="3 4">ICMP 6941</strain>
    </source>
</reference>
<evidence type="ECO:0000259" key="2">
    <source>
        <dbReference type="PROSITE" id="PS50208"/>
    </source>
</evidence>
<accession>A0A3M5ITP6</accession>
<feature type="domain" description="Caspase family p20" evidence="2">
    <location>
        <begin position="25"/>
        <end position="154"/>
    </location>
</feature>
<feature type="compositionally biased region" description="Acidic residues" evidence="1">
    <location>
        <begin position="448"/>
        <end position="457"/>
    </location>
</feature>
<feature type="region of interest" description="Disordered" evidence="1">
    <location>
        <begin position="445"/>
        <end position="467"/>
    </location>
</feature>
<evidence type="ECO:0000313" key="3">
    <source>
        <dbReference type="EMBL" id="RMT14447.1"/>
    </source>
</evidence>
<dbReference type="Gene3D" id="3.40.50.1460">
    <property type="match status" value="1"/>
</dbReference>
<dbReference type="EMBL" id="RBTD01000405">
    <property type="protein sequence ID" value="RMT14447.1"/>
    <property type="molecule type" value="Genomic_DNA"/>
</dbReference>
<evidence type="ECO:0000313" key="4">
    <source>
        <dbReference type="Proteomes" id="UP000276194"/>
    </source>
</evidence>
<dbReference type="InterPro" id="IPR011600">
    <property type="entry name" value="Pept_C14_caspase"/>
</dbReference>
<organism evidence="3 4">
    <name type="scientific">Pseudomonas amygdali pv. mori</name>
    <dbReference type="NCBI Taxonomy" id="34065"/>
    <lineage>
        <taxon>Bacteria</taxon>
        <taxon>Pseudomonadati</taxon>
        <taxon>Pseudomonadota</taxon>
        <taxon>Gammaproteobacteria</taxon>
        <taxon>Pseudomonadales</taxon>
        <taxon>Pseudomonadaceae</taxon>
        <taxon>Pseudomonas</taxon>
        <taxon>Pseudomonas amygdali</taxon>
    </lineage>
</organism>
<comment type="caution">
    <text evidence="3">The sequence shown here is derived from an EMBL/GenBank/DDBJ whole genome shotgun (WGS) entry which is preliminary data.</text>
</comment>
<name>A0A3M5ITP6_PSEA0</name>
<protein>
    <submittedName>
        <fullName evidence="3">Peptidase C14, caspase catalytic subunit p20</fullName>
    </submittedName>
</protein>
<dbReference type="Proteomes" id="UP000276194">
    <property type="component" value="Unassembled WGS sequence"/>
</dbReference>
<dbReference type="SUPFAM" id="SSF52129">
    <property type="entry name" value="Caspase-like"/>
    <property type="match status" value="1"/>
</dbReference>
<dbReference type="Pfam" id="PF00656">
    <property type="entry name" value="Peptidase_C14"/>
    <property type="match status" value="1"/>
</dbReference>
<dbReference type="GO" id="GO:0004197">
    <property type="term" value="F:cysteine-type endopeptidase activity"/>
    <property type="evidence" value="ECO:0007669"/>
    <property type="project" value="InterPro"/>
</dbReference>
<evidence type="ECO:0000256" key="1">
    <source>
        <dbReference type="SAM" id="MobiDB-lite"/>
    </source>
</evidence>
<dbReference type="GO" id="GO:0006508">
    <property type="term" value="P:proteolysis"/>
    <property type="evidence" value="ECO:0007669"/>
    <property type="project" value="InterPro"/>
</dbReference>
<proteinExistence type="predicted"/>
<dbReference type="PROSITE" id="PS50208">
    <property type="entry name" value="CASPASE_P20"/>
    <property type="match status" value="1"/>
</dbReference>
<dbReference type="AlphaFoldDB" id="A0A3M5ITP6"/>
<dbReference type="PANTHER" id="PTHR22576:SF37">
    <property type="entry name" value="MUCOSA-ASSOCIATED LYMPHOID TISSUE LYMPHOMA TRANSLOCATION PROTEIN 1"/>
    <property type="match status" value="1"/>
</dbReference>
<dbReference type="InterPro" id="IPR001309">
    <property type="entry name" value="Pept_C14_p20"/>
</dbReference>
<sequence length="511" mass="57672">MIDYPARYVSNTASPWTVCRKCMYMKRVALVIGNAAYSEQPLVNPCNDAEDMASVLRQFGFDVLECRDATHEAMGRALRDFRQELYDADLGLFFFAGHGLQVAGINYLLATDTRTDEEIDVKFSSVALDEVIESMEKSGTATNLVILDACRTNPWERRWDRSTGARGLASVYVPRGTLIAFATSPGQIARDGKGKRNGEYTSALLKHIGAPDCTIEAMFKRVRNTLSVATSGKQISWEHTSLASEFFFNRSVGSRIDEYSTTALKDALFEYDAAKPSHEVIRSLKVLTWSTQERAMMKLEPGFIEKCHKNNLFILGRNIYQAACGHERAAGRFIRDFASKTRGVTDEKRKPLLDGMLFEVFFDKHGKLREDFKAGYFSEVFDLQQFESNTPSFDFIAECLLPYAHKFHALPGKAVEVAVDVVLEARDSPQCPHVARICIASGNVLRPEDDDDDDEKDEPQRHRPYMTNDFEQRISSQLMIPHHLLSFTYSGVRNPGVVNSPTYWTVRKPTN</sequence>
<gene>
    <name evidence="3" type="ORF">ALP52_00622</name>
</gene>